<dbReference type="Pfam" id="PF01095">
    <property type="entry name" value="Pectinesterase"/>
    <property type="match status" value="1"/>
</dbReference>
<dbReference type="STRING" id="69332.A0A388KUV6"/>
<evidence type="ECO:0000256" key="2">
    <source>
        <dbReference type="ARBA" id="ARBA00006027"/>
    </source>
</evidence>
<keyword evidence="4 7" id="KW-0378">Hydrolase</keyword>
<feature type="active site" evidence="6">
    <location>
        <position position="451"/>
    </location>
</feature>
<dbReference type="GO" id="GO:0045490">
    <property type="term" value="P:pectin catabolic process"/>
    <property type="evidence" value="ECO:0007669"/>
    <property type="project" value="UniProtKB-UniRule"/>
</dbReference>
<dbReference type="Gramene" id="GBG73845">
    <property type="protein sequence ID" value="GBG73845"/>
    <property type="gene ID" value="CBR_g17556"/>
</dbReference>
<dbReference type="InterPro" id="IPR035513">
    <property type="entry name" value="Invertase/methylesterase_inhib"/>
</dbReference>
<evidence type="ECO:0000313" key="12">
    <source>
        <dbReference type="EMBL" id="GBG73845.1"/>
    </source>
</evidence>
<dbReference type="Gene3D" id="2.160.20.10">
    <property type="entry name" value="Single-stranded right-handed beta-helix, Pectin lyase-like"/>
    <property type="match status" value="1"/>
</dbReference>
<dbReference type="GO" id="GO:0042545">
    <property type="term" value="P:cell wall modification"/>
    <property type="evidence" value="ECO:0007669"/>
    <property type="project" value="UniProtKB-UniRule"/>
</dbReference>
<dbReference type="Pfam" id="PF04043">
    <property type="entry name" value="PMEI"/>
    <property type="match status" value="1"/>
</dbReference>
<dbReference type="EC" id="3.1.1.11" evidence="7"/>
<comment type="pathway">
    <text evidence="1 7">Glycan metabolism; pectin degradation; 2-dehydro-3-deoxy-D-gluconate from pectin: step 1/5.</text>
</comment>
<evidence type="ECO:0000256" key="3">
    <source>
        <dbReference type="ARBA" id="ARBA00007786"/>
    </source>
</evidence>
<dbReference type="Proteomes" id="UP000265515">
    <property type="component" value="Unassembled WGS sequence"/>
</dbReference>
<dbReference type="SUPFAM" id="SSF51126">
    <property type="entry name" value="Pectin lyase-like"/>
    <property type="match status" value="1"/>
</dbReference>
<dbReference type="InterPro" id="IPR033131">
    <property type="entry name" value="Pectinesterase_Asp_AS"/>
</dbReference>
<feature type="compositionally biased region" description="Basic and acidic residues" evidence="8">
    <location>
        <begin position="1"/>
        <end position="11"/>
    </location>
</feature>
<keyword evidence="13" id="KW-1185">Reference proteome</keyword>
<dbReference type="InterPro" id="IPR012334">
    <property type="entry name" value="Pectin_lyas_fold"/>
</dbReference>
<keyword evidence="9" id="KW-1133">Transmembrane helix</keyword>
<feature type="region of interest" description="Disordered" evidence="8">
    <location>
        <begin position="1"/>
        <end position="21"/>
    </location>
</feature>
<evidence type="ECO:0000313" key="13">
    <source>
        <dbReference type="Proteomes" id="UP000265515"/>
    </source>
</evidence>
<protein>
    <recommendedName>
        <fullName evidence="7">Pectinesterase</fullName>
        <ecNumber evidence="7">3.1.1.11</ecNumber>
    </recommendedName>
</protein>
<feature type="domain" description="Pectinesterase inhibitor" evidence="11">
    <location>
        <begin position="68"/>
        <end position="194"/>
    </location>
</feature>
<evidence type="ECO:0000256" key="4">
    <source>
        <dbReference type="ARBA" id="ARBA00022801"/>
    </source>
</evidence>
<dbReference type="PANTHER" id="PTHR31707">
    <property type="entry name" value="PECTINESTERASE"/>
    <property type="match status" value="1"/>
</dbReference>
<evidence type="ECO:0000256" key="6">
    <source>
        <dbReference type="PROSITE-ProRule" id="PRU10040"/>
    </source>
</evidence>
<gene>
    <name evidence="12" type="ORF">CBR_g17556</name>
</gene>
<evidence type="ECO:0000256" key="5">
    <source>
        <dbReference type="ARBA" id="ARBA00023085"/>
    </source>
</evidence>
<evidence type="ECO:0000256" key="8">
    <source>
        <dbReference type="SAM" id="MobiDB-lite"/>
    </source>
</evidence>
<proteinExistence type="inferred from homology"/>
<dbReference type="UniPathway" id="UPA00545">
    <property type="reaction ID" value="UER00823"/>
</dbReference>
<dbReference type="OrthoDB" id="2019149at2759"/>
<comment type="similarity">
    <text evidence="3">In the C-terminal section; belongs to the pectinesterase family.</text>
</comment>
<dbReference type="InterPro" id="IPR011050">
    <property type="entry name" value="Pectin_lyase_fold/virulence"/>
</dbReference>
<name>A0A388KUV6_CHABU</name>
<dbReference type="PROSITE" id="PS00503">
    <property type="entry name" value="PECTINESTERASE_2"/>
    <property type="match status" value="1"/>
</dbReference>
<dbReference type="AlphaFoldDB" id="A0A388KUV6"/>
<feature type="domain" description="Pectinesterase catalytic" evidence="10">
    <location>
        <begin position="281"/>
        <end position="602"/>
    </location>
</feature>
<comment type="catalytic activity">
    <reaction evidence="7">
        <text>[(1-&gt;4)-alpha-D-galacturonosyl methyl ester](n) + n H2O = [(1-&gt;4)-alpha-D-galacturonosyl](n) + n methanol + n H(+)</text>
        <dbReference type="Rhea" id="RHEA:22380"/>
        <dbReference type="Rhea" id="RHEA-COMP:14570"/>
        <dbReference type="Rhea" id="RHEA-COMP:14573"/>
        <dbReference type="ChEBI" id="CHEBI:15377"/>
        <dbReference type="ChEBI" id="CHEBI:15378"/>
        <dbReference type="ChEBI" id="CHEBI:17790"/>
        <dbReference type="ChEBI" id="CHEBI:140522"/>
        <dbReference type="ChEBI" id="CHEBI:140523"/>
        <dbReference type="EC" id="3.1.1.11"/>
    </reaction>
</comment>
<accession>A0A388KUV6</accession>
<dbReference type="Gene3D" id="1.20.140.40">
    <property type="entry name" value="Invertase/pectin methylesterase inhibitor family protein"/>
    <property type="match status" value="1"/>
</dbReference>
<dbReference type="InterPro" id="IPR006501">
    <property type="entry name" value="Pectinesterase_inhib_dom"/>
</dbReference>
<dbReference type="SUPFAM" id="SSF101148">
    <property type="entry name" value="Plant invertase/pectin methylesterase inhibitor"/>
    <property type="match status" value="1"/>
</dbReference>
<evidence type="ECO:0000259" key="11">
    <source>
        <dbReference type="Pfam" id="PF04043"/>
    </source>
</evidence>
<evidence type="ECO:0000256" key="7">
    <source>
        <dbReference type="RuleBase" id="RU000589"/>
    </source>
</evidence>
<evidence type="ECO:0000256" key="9">
    <source>
        <dbReference type="SAM" id="Phobius"/>
    </source>
</evidence>
<dbReference type="EMBL" id="BFEA01000191">
    <property type="protein sequence ID" value="GBG73845.1"/>
    <property type="molecule type" value="Genomic_DNA"/>
</dbReference>
<comment type="similarity">
    <text evidence="2">In the N-terminal section; belongs to the PMEI family.</text>
</comment>
<reference evidence="12 13" key="1">
    <citation type="journal article" date="2018" name="Cell">
        <title>The Chara Genome: Secondary Complexity and Implications for Plant Terrestrialization.</title>
        <authorList>
            <person name="Nishiyama T."/>
            <person name="Sakayama H."/>
            <person name="Vries J.D."/>
            <person name="Buschmann H."/>
            <person name="Saint-Marcoux D."/>
            <person name="Ullrich K.K."/>
            <person name="Haas F.B."/>
            <person name="Vanderstraeten L."/>
            <person name="Becker D."/>
            <person name="Lang D."/>
            <person name="Vosolsobe S."/>
            <person name="Rombauts S."/>
            <person name="Wilhelmsson P.K.I."/>
            <person name="Janitza P."/>
            <person name="Kern R."/>
            <person name="Heyl A."/>
            <person name="Rumpler F."/>
            <person name="Villalobos L.I.A.C."/>
            <person name="Clay J.M."/>
            <person name="Skokan R."/>
            <person name="Toyoda A."/>
            <person name="Suzuki Y."/>
            <person name="Kagoshima H."/>
            <person name="Schijlen E."/>
            <person name="Tajeshwar N."/>
            <person name="Catarino B."/>
            <person name="Hetherington A.J."/>
            <person name="Saltykova A."/>
            <person name="Bonnot C."/>
            <person name="Breuninger H."/>
            <person name="Symeonidi A."/>
            <person name="Radhakrishnan G.V."/>
            <person name="Van Nieuwerburgh F."/>
            <person name="Deforce D."/>
            <person name="Chang C."/>
            <person name="Karol K.G."/>
            <person name="Hedrich R."/>
            <person name="Ulvskov P."/>
            <person name="Glockner G."/>
            <person name="Delwiche C.F."/>
            <person name="Petrasek J."/>
            <person name="Van de Peer Y."/>
            <person name="Friml J."/>
            <person name="Beilby M."/>
            <person name="Dolan L."/>
            <person name="Kohara Y."/>
            <person name="Sugano S."/>
            <person name="Fujiyama A."/>
            <person name="Delaux P.-M."/>
            <person name="Quint M."/>
            <person name="TheiBen G."/>
            <person name="Hagemann M."/>
            <person name="Harholt J."/>
            <person name="Dunand C."/>
            <person name="Zachgo S."/>
            <person name="Langdale J."/>
            <person name="Maumus F."/>
            <person name="Straeten D.V.D."/>
            <person name="Gould S.B."/>
            <person name="Rensing S.A."/>
        </authorList>
    </citation>
    <scope>NUCLEOTIDE SEQUENCE [LARGE SCALE GENOMIC DNA]</scope>
    <source>
        <strain evidence="12 13">S276</strain>
    </source>
</reference>
<keyword evidence="9" id="KW-0812">Transmembrane</keyword>
<feature type="transmembrane region" description="Helical" evidence="9">
    <location>
        <begin position="26"/>
        <end position="48"/>
    </location>
</feature>
<dbReference type="InterPro" id="IPR000070">
    <property type="entry name" value="Pectinesterase_cat"/>
</dbReference>
<comment type="caution">
    <text evidence="12">The sequence shown here is derived from an EMBL/GenBank/DDBJ whole genome shotgun (WGS) entry which is preliminary data.</text>
</comment>
<dbReference type="GO" id="GO:0004857">
    <property type="term" value="F:enzyme inhibitor activity"/>
    <property type="evidence" value="ECO:0007669"/>
    <property type="project" value="InterPro"/>
</dbReference>
<organism evidence="12 13">
    <name type="scientific">Chara braunii</name>
    <name type="common">Braun's stonewort</name>
    <dbReference type="NCBI Taxonomy" id="69332"/>
    <lineage>
        <taxon>Eukaryota</taxon>
        <taxon>Viridiplantae</taxon>
        <taxon>Streptophyta</taxon>
        <taxon>Charophyceae</taxon>
        <taxon>Charales</taxon>
        <taxon>Characeae</taxon>
        <taxon>Chara</taxon>
    </lineage>
</organism>
<dbReference type="GO" id="GO:0030599">
    <property type="term" value="F:pectinesterase activity"/>
    <property type="evidence" value="ECO:0007669"/>
    <property type="project" value="UniProtKB-UniRule"/>
</dbReference>
<keyword evidence="5 7" id="KW-0063">Aspartyl esterase</keyword>
<sequence length="616" mass="67265">MAGNLDEDRAPFHGRGPKSGRKGVKWCLIGACVIAVVVVLIVGVAVGVRRHNGKKGGNAQNSALTVGDAVNKTCSGADDVDLCVQTLLSSFNQSHVSINGTVDLMTLASFPRRLLNATRSQMTVVQQGIDELVLSARNTSWERAARACNASLYDSLPMLEEIASATDQKNYDAAKEGLAALRTETADCAEALFEALNLPLNVSSSPDSVNASFTTADGLFSGSLGATLYNSTVAFSFHLSNALTVITNADQGAGAFAGRRRLYRRRLLAQAEVDRNVEPNYVVSANGDAEFKKVQEAVNAAVNLRYRKPDGRIVIKIMAGEYREKVLVPKDLWGLTVIGDGATRTTIVWDDYTNPMNTTGLRTRETSTFAVEGRGFLALDLTFKNDAGQSETVHQAVALRATLRSLSKGENAMGDGLAAFVGCYFLANQDTLYSHSGWQYYYQCRIDGTVDYVFGNAAAVYQECELNSIRTVGQNTVTAQGRTSESEPTGFVFRGCSVDKDSADQHVFMGQNHPYRFVYLGRPWKPFSRVVFMFCELGGIDPKGWLIWTTVGRGSDNHETAQYYEYKNRGPGAATEQRVAWSRLLSDEEAEDYTVEKFIHGDEWLVQVGVPAKIWG</sequence>
<evidence type="ECO:0000259" key="10">
    <source>
        <dbReference type="Pfam" id="PF01095"/>
    </source>
</evidence>
<keyword evidence="9" id="KW-0472">Membrane</keyword>
<evidence type="ECO:0000256" key="1">
    <source>
        <dbReference type="ARBA" id="ARBA00005184"/>
    </source>
</evidence>